<sequence length="407" mass="47444">MEVSYSTVLRTIRKIEKTTKEAYVKGSYDPGNICEFDWGEVKLKINGKWTKLQMALFTSAFGNYRMAFLFNKQKMECFQEAHALFFNVVGGVYKTMVYDNMKVAVKRFVGTEKEPTEGLLKLSIYYGFGYRFCNVRRGNEKGHVERSVEVIRRKAFAFRDTFETLEEANQYLLEICKKRNRKPQPSQQNQTAEECLKQEHKNFLHLPHPFDAARIQNVRVDKYSTVVIDQSHYSVPDHLVGEIIKVKIYSNRILCFYEEKKIAEHIRLTGCHEWSLQLEHYIETLKKKPGALAGSTALQQADKKIKTIYETYYNSHTKEFIELMQYLKDETTLSEIEQCIEELRKIHPSHVTTDKIKILCAKNKNKVLSSVPKSKETKDIKDYAKSNLKLYDELFQTEAVGKEEAIA</sequence>
<dbReference type="EMBL" id="FOBW01000017">
    <property type="protein sequence ID" value="SEN67876.1"/>
    <property type="molecule type" value="Genomic_DNA"/>
</dbReference>
<proteinExistence type="inferred from homology"/>
<dbReference type="PANTHER" id="PTHR35004">
    <property type="entry name" value="TRANSPOSASE RV3428C-RELATED"/>
    <property type="match status" value="1"/>
</dbReference>
<comment type="similarity">
    <text evidence="1">Belongs to the transposase IS21/IS408/IS1162 family.</text>
</comment>
<dbReference type="InterPro" id="IPR054353">
    <property type="entry name" value="IstA-like_C"/>
</dbReference>
<dbReference type="RefSeq" id="WP_244532667.1">
    <property type="nucleotide sequence ID" value="NZ_FOBW01000017.1"/>
</dbReference>
<dbReference type="Pfam" id="PF22483">
    <property type="entry name" value="Mu-transpos_C_2"/>
    <property type="match status" value="1"/>
</dbReference>
<dbReference type="GO" id="GO:0003676">
    <property type="term" value="F:nucleic acid binding"/>
    <property type="evidence" value="ECO:0007669"/>
    <property type="project" value="InterPro"/>
</dbReference>
<evidence type="ECO:0000259" key="2">
    <source>
        <dbReference type="PROSITE" id="PS50994"/>
    </source>
</evidence>
<dbReference type="Proteomes" id="UP000198553">
    <property type="component" value="Unassembled WGS sequence"/>
</dbReference>
<dbReference type="GO" id="GO:0015074">
    <property type="term" value="P:DNA integration"/>
    <property type="evidence" value="ECO:0007669"/>
    <property type="project" value="InterPro"/>
</dbReference>
<evidence type="ECO:0000256" key="1">
    <source>
        <dbReference type="ARBA" id="ARBA00009277"/>
    </source>
</evidence>
<dbReference type="STRING" id="930146.SAMN05192533_11749"/>
<evidence type="ECO:0000313" key="3">
    <source>
        <dbReference type="EMBL" id="SEN67876.1"/>
    </source>
</evidence>
<dbReference type="PANTHER" id="PTHR35004:SF7">
    <property type="entry name" value="INTEGRASE PROTEIN"/>
    <property type="match status" value="1"/>
</dbReference>
<gene>
    <name evidence="3" type="ORF">SAMN05192533_11749</name>
</gene>
<evidence type="ECO:0000313" key="4">
    <source>
        <dbReference type="Proteomes" id="UP000198553"/>
    </source>
</evidence>
<name>A0A1H8II31_9BACI</name>
<reference evidence="4" key="1">
    <citation type="submission" date="2016-10" db="EMBL/GenBank/DDBJ databases">
        <authorList>
            <person name="Varghese N."/>
            <person name="Submissions S."/>
        </authorList>
    </citation>
    <scope>NUCLEOTIDE SEQUENCE [LARGE SCALE GENOMIC DNA]</scope>
    <source>
        <strain evidence="4">B48,IBRC-M 10115,DSM 25386,CECT 8001</strain>
    </source>
</reference>
<dbReference type="InterPro" id="IPR001584">
    <property type="entry name" value="Integrase_cat-core"/>
</dbReference>
<organism evidence="3 4">
    <name type="scientific">Mesobacillus persicus</name>
    <dbReference type="NCBI Taxonomy" id="930146"/>
    <lineage>
        <taxon>Bacteria</taxon>
        <taxon>Bacillati</taxon>
        <taxon>Bacillota</taxon>
        <taxon>Bacilli</taxon>
        <taxon>Bacillales</taxon>
        <taxon>Bacillaceae</taxon>
        <taxon>Mesobacillus</taxon>
    </lineage>
</organism>
<dbReference type="InterPro" id="IPR036397">
    <property type="entry name" value="RNaseH_sf"/>
</dbReference>
<protein>
    <recommendedName>
        <fullName evidence="2">Integrase catalytic domain-containing protein</fullName>
    </recommendedName>
</protein>
<dbReference type="PROSITE" id="PS50994">
    <property type="entry name" value="INTEGRASE"/>
    <property type="match status" value="1"/>
</dbReference>
<dbReference type="AlphaFoldDB" id="A0A1H8II31"/>
<feature type="domain" description="Integrase catalytic" evidence="2">
    <location>
        <begin position="26"/>
        <end position="200"/>
    </location>
</feature>
<keyword evidence="4" id="KW-1185">Reference proteome</keyword>
<dbReference type="Gene3D" id="3.30.420.10">
    <property type="entry name" value="Ribonuclease H-like superfamily/Ribonuclease H"/>
    <property type="match status" value="1"/>
</dbReference>
<accession>A0A1H8II31</accession>